<evidence type="ECO:0000313" key="1">
    <source>
        <dbReference type="EMBL" id="PEN15778.1"/>
    </source>
</evidence>
<gene>
    <name evidence="1" type="ORF">CRM92_09250</name>
</gene>
<reference evidence="1" key="1">
    <citation type="submission" date="2017-10" db="EMBL/GenBank/DDBJ databases">
        <title>Kefir isolates.</title>
        <authorList>
            <person name="Kim Y."/>
            <person name="Blasche S."/>
        </authorList>
    </citation>
    <scope>NUCLEOTIDE SEQUENCE [LARGE SCALE GENOMIC DNA]</scope>
    <source>
        <strain evidence="1">OG2-2</strain>
    </source>
</reference>
<comment type="caution">
    <text evidence="1">The sequence shown here is derived from an EMBL/GenBank/DDBJ whole genome shotgun (WGS) entry which is preliminary data.</text>
</comment>
<evidence type="ECO:0000313" key="2">
    <source>
        <dbReference type="Proteomes" id="UP000219947"/>
    </source>
</evidence>
<dbReference type="AlphaFoldDB" id="A0A2A8D589"/>
<protein>
    <submittedName>
        <fullName evidence="1">Uncharacterized protein</fullName>
    </submittedName>
</protein>
<organism evidence="1 2">
    <name type="scientific">Rothia dentocariosa</name>
    <dbReference type="NCBI Taxonomy" id="2047"/>
    <lineage>
        <taxon>Bacteria</taxon>
        <taxon>Bacillati</taxon>
        <taxon>Actinomycetota</taxon>
        <taxon>Actinomycetes</taxon>
        <taxon>Micrococcales</taxon>
        <taxon>Micrococcaceae</taxon>
        <taxon>Rothia</taxon>
    </lineage>
</organism>
<keyword evidence="2" id="KW-1185">Reference proteome</keyword>
<dbReference type="Proteomes" id="UP000219947">
    <property type="component" value="Unassembled WGS sequence"/>
</dbReference>
<name>A0A2A8D589_9MICC</name>
<proteinExistence type="predicted"/>
<accession>A0A2A8D589</accession>
<dbReference type="EMBL" id="PDEV01000004">
    <property type="protein sequence ID" value="PEN15778.1"/>
    <property type="molecule type" value="Genomic_DNA"/>
</dbReference>
<sequence>MNDLILDKRNRKQLELLIFFHFSYLKKKYKLAALKVAQAEALLEMLVMRRETVRGNLLSIFILVTVPPI</sequence>